<dbReference type="AlphaFoldDB" id="A0A8T2CLX1"/>
<evidence type="ECO:0000256" key="1">
    <source>
        <dbReference type="ARBA" id="ARBA00022499"/>
    </source>
</evidence>
<evidence type="ECO:0000259" key="2">
    <source>
        <dbReference type="PROSITE" id="PS50053"/>
    </source>
</evidence>
<keyword evidence="1" id="KW-1017">Isopeptide bond</keyword>
<comment type="caution">
    <text evidence="3">The sequence shown here is derived from an EMBL/GenBank/DDBJ whole genome shotgun (WGS) entry which is preliminary data.</text>
</comment>
<gene>
    <name evidence="3" type="ORF">ISN44_As06g046230</name>
</gene>
<dbReference type="SMART" id="SM00213">
    <property type="entry name" value="UBQ"/>
    <property type="match status" value="2"/>
</dbReference>
<protein>
    <submittedName>
        <fullName evidence="3">Ubiquitin domain</fullName>
    </submittedName>
</protein>
<feature type="domain" description="Ubiquitin-like" evidence="2">
    <location>
        <begin position="141"/>
        <end position="210"/>
    </location>
</feature>
<evidence type="ECO:0000313" key="4">
    <source>
        <dbReference type="Proteomes" id="UP000694251"/>
    </source>
</evidence>
<dbReference type="OrthoDB" id="1052832at2759"/>
<reference evidence="3 4" key="1">
    <citation type="submission" date="2020-12" db="EMBL/GenBank/DDBJ databases">
        <title>Concerted genomic and epigenomic changes stabilize Arabidopsis allopolyploids.</title>
        <authorList>
            <person name="Chen Z."/>
        </authorList>
    </citation>
    <scope>NUCLEOTIDE SEQUENCE [LARGE SCALE GENOMIC DNA]</scope>
    <source>
        <strain evidence="3">As9502</strain>
        <tissue evidence="3">Leaf</tissue>
    </source>
</reference>
<feature type="domain" description="Ubiquitin-like" evidence="2">
    <location>
        <begin position="50"/>
        <end position="95"/>
    </location>
</feature>
<dbReference type="InterPro" id="IPR050158">
    <property type="entry name" value="Ubiquitin_ubiquitin-like"/>
</dbReference>
<dbReference type="PROSITE" id="PS50053">
    <property type="entry name" value="UBIQUITIN_2"/>
    <property type="match status" value="2"/>
</dbReference>
<name>A0A8T2CLX1_ARASU</name>
<organism evidence="3 4">
    <name type="scientific">Arabidopsis suecica</name>
    <name type="common">Swedish thale-cress</name>
    <name type="synonym">Cardaminopsis suecica</name>
    <dbReference type="NCBI Taxonomy" id="45249"/>
    <lineage>
        <taxon>Eukaryota</taxon>
        <taxon>Viridiplantae</taxon>
        <taxon>Streptophyta</taxon>
        <taxon>Embryophyta</taxon>
        <taxon>Tracheophyta</taxon>
        <taxon>Spermatophyta</taxon>
        <taxon>Magnoliopsida</taxon>
        <taxon>eudicotyledons</taxon>
        <taxon>Gunneridae</taxon>
        <taxon>Pentapetalae</taxon>
        <taxon>rosids</taxon>
        <taxon>malvids</taxon>
        <taxon>Brassicales</taxon>
        <taxon>Brassicaceae</taxon>
        <taxon>Camelineae</taxon>
        <taxon>Arabidopsis</taxon>
    </lineage>
</organism>
<dbReference type="PANTHER" id="PTHR10666">
    <property type="entry name" value="UBIQUITIN"/>
    <property type="match status" value="1"/>
</dbReference>
<accession>A0A8T2CLX1</accession>
<evidence type="ECO:0000313" key="3">
    <source>
        <dbReference type="EMBL" id="KAG7600529.1"/>
    </source>
</evidence>
<dbReference type="InterPro" id="IPR000626">
    <property type="entry name" value="Ubiquitin-like_dom"/>
</dbReference>
<dbReference type="GO" id="GO:0003729">
    <property type="term" value="F:mRNA binding"/>
    <property type="evidence" value="ECO:0007669"/>
    <property type="project" value="UniProtKB-ARBA"/>
</dbReference>
<keyword evidence="4" id="KW-1185">Reference proteome</keyword>
<proteinExistence type="predicted"/>
<dbReference type="Proteomes" id="UP000694251">
    <property type="component" value="Chromosome 6"/>
</dbReference>
<sequence>MHISIETLKGKRIKLDVEDSSNTIDLKIHGEPTRELVVDLSPTPDPGAVMMIFLNTLTGGTQTFEVQGTDTIREVKAKYEERNGTPVEQQRLIFEVQISIKTLKGKNINLEVADSSDTIDLKINGEPTRQLVLRLGPAAVMRIFVSTIKEKTFILEVKGSDTIKKLKAMIHDQGGPPVDQQDLNHLGTKLKNNRTVADYNIKPDANLVIMQSGCIC</sequence>
<dbReference type="EMBL" id="JAEFBJ010000006">
    <property type="protein sequence ID" value="KAG7600529.1"/>
    <property type="molecule type" value="Genomic_DNA"/>
</dbReference>
<dbReference type="Pfam" id="PF00240">
    <property type="entry name" value="ubiquitin"/>
    <property type="match status" value="2"/>
</dbReference>